<reference evidence="1" key="1">
    <citation type="submission" date="2020-08" db="EMBL/GenBank/DDBJ databases">
        <title>Multicomponent nature underlies the extraordinary mechanical properties of spider dragline silk.</title>
        <authorList>
            <person name="Kono N."/>
            <person name="Nakamura H."/>
            <person name="Mori M."/>
            <person name="Yoshida Y."/>
            <person name="Ohtoshi R."/>
            <person name="Malay A.D."/>
            <person name="Moran D.A.P."/>
            <person name="Tomita M."/>
            <person name="Numata K."/>
            <person name="Arakawa K."/>
        </authorList>
    </citation>
    <scope>NUCLEOTIDE SEQUENCE</scope>
</reference>
<evidence type="ECO:0000313" key="1">
    <source>
        <dbReference type="EMBL" id="GFT27776.1"/>
    </source>
</evidence>
<name>A0A8X6NPW8_NEPPI</name>
<evidence type="ECO:0000313" key="2">
    <source>
        <dbReference type="Proteomes" id="UP000887013"/>
    </source>
</evidence>
<dbReference type="Proteomes" id="UP000887013">
    <property type="component" value="Unassembled WGS sequence"/>
</dbReference>
<accession>A0A8X6NPW8</accession>
<proteinExistence type="predicted"/>
<dbReference type="AlphaFoldDB" id="A0A8X6NPW8"/>
<organism evidence="1 2">
    <name type="scientific">Nephila pilipes</name>
    <name type="common">Giant wood spider</name>
    <name type="synonym">Nephila maculata</name>
    <dbReference type="NCBI Taxonomy" id="299642"/>
    <lineage>
        <taxon>Eukaryota</taxon>
        <taxon>Metazoa</taxon>
        <taxon>Ecdysozoa</taxon>
        <taxon>Arthropoda</taxon>
        <taxon>Chelicerata</taxon>
        <taxon>Arachnida</taxon>
        <taxon>Araneae</taxon>
        <taxon>Araneomorphae</taxon>
        <taxon>Entelegynae</taxon>
        <taxon>Araneoidea</taxon>
        <taxon>Nephilidae</taxon>
        <taxon>Nephila</taxon>
    </lineage>
</organism>
<dbReference type="OrthoDB" id="6509998at2759"/>
<comment type="caution">
    <text evidence="1">The sequence shown here is derived from an EMBL/GenBank/DDBJ whole genome shotgun (WGS) entry which is preliminary data.</text>
</comment>
<sequence length="202" mass="23238">MKNLERGLRNVKSVDEVCEIQRTLIALERRVNSSESMTNLSGLPVAQRKVACAPSNKSIEQQRRFVIKKKKTFQAKQKLPNRCTETSKTRMIVTSPNLIGNFRQCVEKSSHCFLAISKENLNFCELELKLHLLHTIENSLRHLLKLQIEHRHQKSSTAQRRLEHRQQEPIMTGTPESTVNKLRCDLVAIGTQNSSPLRFLID</sequence>
<gene>
    <name evidence="1" type="ORF">NPIL_575451</name>
</gene>
<protein>
    <submittedName>
        <fullName evidence="1">Uncharacterized protein</fullName>
    </submittedName>
</protein>
<dbReference type="EMBL" id="BMAW01012271">
    <property type="protein sequence ID" value="GFT27776.1"/>
    <property type="molecule type" value="Genomic_DNA"/>
</dbReference>
<keyword evidence="2" id="KW-1185">Reference proteome</keyword>